<gene>
    <name evidence="2" type="ORF">CEXT_516691</name>
</gene>
<name>A0AAV4PLI8_CAEEX</name>
<proteinExistence type="predicted"/>
<dbReference type="AlphaFoldDB" id="A0AAV4PLI8"/>
<dbReference type="PROSITE" id="PS51257">
    <property type="entry name" value="PROKAR_LIPOPROTEIN"/>
    <property type="match status" value="1"/>
</dbReference>
<keyword evidence="1" id="KW-0732">Signal</keyword>
<sequence length="109" mass="12808">MRILVVAAVLAIVVGCVRCQEDGEEGNSLLSRFKAAVKSFFESVRSMWGELKEEVKARTRDMKDWSQEMWTSFKGKMFEWIDERGDASAQEKEDMRKYIERMRMEEQEA</sequence>
<feature type="signal peptide" evidence="1">
    <location>
        <begin position="1"/>
        <end position="19"/>
    </location>
</feature>
<accession>A0AAV4PLI8</accession>
<reference evidence="2 3" key="1">
    <citation type="submission" date="2021-06" db="EMBL/GenBank/DDBJ databases">
        <title>Caerostris extrusa draft genome.</title>
        <authorList>
            <person name="Kono N."/>
            <person name="Arakawa K."/>
        </authorList>
    </citation>
    <scope>NUCLEOTIDE SEQUENCE [LARGE SCALE GENOMIC DNA]</scope>
</reference>
<dbReference type="EMBL" id="BPLR01004702">
    <property type="protein sequence ID" value="GIX96830.1"/>
    <property type="molecule type" value="Genomic_DNA"/>
</dbReference>
<comment type="caution">
    <text evidence="2">The sequence shown here is derived from an EMBL/GenBank/DDBJ whole genome shotgun (WGS) entry which is preliminary data.</text>
</comment>
<feature type="chain" id="PRO_5043853728" evidence="1">
    <location>
        <begin position="20"/>
        <end position="109"/>
    </location>
</feature>
<evidence type="ECO:0000313" key="3">
    <source>
        <dbReference type="Proteomes" id="UP001054945"/>
    </source>
</evidence>
<protein>
    <submittedName>
        <fullName evidence="2">Uncharacterized protein</fullName>
    </submittedName>
</protein>
<evidence type="ECO:0000313" key="2">
    <source>
        <dbReference type="EMBL" id="GIX96830.1"/>
    </source>
</evidence>
<organism evidence="2 3">
    <name type="scientific">Caerostris extrusa</name>
    <name type="common">Bark spider</name>
    <name type="synonym">Caerostris bankana</name>
    <dbReference type="NCBI Taxonomy" id="172846"/>
    <lineage>
        <taxon>Eukaryota</taxon>
        <taxon>Metazoa</taxon>
        <taxon>Ecdysozoa</taxon>
        <taxon>Arthropoda</taxon>
        <taxon>Chelicerata</taxon>
        <taxon>Arachnida</taxon>
        <taxon>Araneae</taxon>
        <taxon>Araneomorphae</taxon>
        <taxon>Entelegynae</taxon>
        <taxon>Araneoidea</taxon>
        <taxon>Araneidae</taxon>
        <taxon>Caerostris</taxon>
    </lineage>
</organism>
<dbReference type="Proteomes" id="UP001054945">
    <property type="component" value="Unassembled WGS sequence"/>
</dbReference>
<evidence type="ECO:0000256" key="1">
    <source>
        <dbReference type="SAM" id="SignalP"/>
    </source>
</evidence>
<keyword evidence="3" id="KW-1185">Reference proteome</keyword>